<feature type="transmembrane region" description="Helical" evidence="7">
    <location>
        <begin position="564"/>
        <end position="585"/>
    </location>
</feature>
<comment type="similarity">
    <text evidence="2 7">Belongs to the CTL (choline transporter-like) family.</text>
</comment>
<comment type="subcellular location">
    <subcellularLocation>
        <location evidence="7">Cell membrane</location>
        <topology evidence="7">Multi-pass membrane protein</topology>
    </subcellularLocation>
    <subcellularLocation>
        <location evidence="1">Membrane</location>
        <topology evidence="1">Multi-pass membrane protein</topology>
    </subcellularLocation>
</comment>
<dbReference type="Proteomes" id="UP001470230">
    <property type="component" value="Unassembled WGS sequence"/>
</dbReference>
<keyword evidence="6" id="KW-0325">Glycoprotein</keyword>
<evidence type="ECO:0000313" key="8">
    <source>
        <dbReference type="EMBL" id="KAK8870513.1"/>
    </source>
</evidence>
<sequence>MGKTKVSNAGEEEDFGQPYSYDPDFDGIEKERKCTDCFCSIFFILFICGMIALFVISLTRSNYKYIYIPTDSRGLLCGYNNKDLKVDNSNNLPDLTKNKYLFWIRPGRPGFSRSFCVSDCPTKGYFSNAYKSLNDKLDGFNTSSTVCGNYNNQPIYPSIENYSEPNTNPDRFYCPYSTKVIMQRCFPTTEAFQDIKNSSGIEDTVKEFGASSKAANYATQAIEDIYHTYWIIALCVVASLVLSLIWILLLRCLAAVFVWITVILCAGALGVLTWMTYRQWKNDFGNHSTIEKYTFGFVSEELNQKVFLIFFIIMIVIDVIYILLVIFLFKRIVLSIKIIKFVSKTFGKVPSLFFFPVIQYIILLVFWVYVIGVAIVLFGAGKFERKIEQFGNNPPVDKIIMKYDTLIQGFAIYHFVGFLWISFFIMALGEMTVSGVVAQYYFTSDKDSLPCCKVTRSFFRALRYHTGSLALGSLIITIFKIIRIIIEYVDQKTKASQSDLAACVIKCCKCCLCCLEKFLKFLNRNAYTMIAIHGYNFWNGAKNAFMLIVRNVARVATLNWVGDFTLFLGRIFVSAGITAFSLLLFKRNKDVQFYIVPTVITFVMCYFASGAFTSIYEMAIDATFLCYMEDCERNDGVANQRLAGEELSEMLEKKDDDSP</sequence>
<feature type="transmembrane region" description="Helical" evidence="7">
    <location>
        <begin position="306"/>
        <end position="329"/>
    </location>
</feature>
<keyword evidence="4 7" id="KW-1133">Transmembrane helix</keyword>
<evidence type="ECO:0000256" key="3">
    <source>
        <dbReference type="ARBA" id="ARBA00022692"/>
    </source>
</evidence>
<evidence type="ECO:0000256" key="1">
    <source>
        <dbReference type="ARBA" id="ARBA00004141"/>
    </source>
</evidence>
<evidence type="ECO:0000256" key="7">
    <source>
        <dbReference type="RuleBase" id="RU368066"/>
    </source>
</evidence>
<gene>
    <name evidence="8" type="ORF">M9Y10_008397</name>
</gene>
<accession>A0ABR2IY33</accession>
<feature type="transmembrane region" description="Helical" evidence="7">
    <location>
        <begin position="37"/>
        <end position="58"/>
    </location>
</feature>
<reference evidence="8 9" key="1">
    <citation type="submission" date="2024-04" db="EMBL/GenBank/DDBJ databases">
        <title>Tritrichomonas musculus Genome.</title>
        <authorList>
            <person name="Alves-Ferreira E."/>
            <person name="Grigg M."/>
            <person name="Lorenzi H."/>
            <person name="Galac M."/>
        </authorList>
    </citation>
    <scope>NUCLEOTIDE SEQUENCE [LARGE SCALE GENOMIC DNA]</scope>
    <source>
        <strain evidence="8 9">EAF2021</strain>
    </source>
</reference>
<keyword evidence="9" id="KW-1185">Reference proteome</keyword>
<name>A0ABR2IY33_9EUKA</name>
<feature type="transmembrane region" description="Helical" evidence="7">
    <location>
        <begin position="229"/>
        <end position="249"/>
    </location>
</feature>
<dbReference type="InterPro" id="IPR007603">
    <property type="entry name" value="Choline_transptr-like"/>
</dbReference>
<comment type="caution">
    <text evidence="8">The sequence shown here is derived from an EMBL/GenBank/DDBJ whole genome shotgun (WGS) entry which is preliminary data.</text>
</comment>
<feature type="transmembrane region" description="Helical" evidence="7">
    <location>
        <begin position="411"/>
        <end position="442"/>
    </location>
</feature>
<evidence type="ECO:0000256" key="6">
    <source>
        <dbReference type="ARBA" id="ARBA00023180"/>
    </source>
</evidence>
<evidence type="ECO:0000313" key="9">
    <source>
        <dbReference type="Proteomes" id="UP001470230"/>
    </source>
</evidence>
<feature type="transmembrane region" description="Helical" evidence="7">
    <location>
        <begin position="462"/>
        <end position="486"/>
    </location>
</feature>
<protein>
    <recommendedName>
        <fullName evidence="7">Choline transporter-like protein</fullName>
    </recommendedName>
</protein>
<evidence type="ECO:0000256" key="2">
    <source>
        <dbReference type="ARBA" id="ARBA00007168"/>
    </source>
</evidence>
<evidence type="ECO:0000256" key="4">
    <source>
        <dbReference type="ARBA" id="ARBA00022989"/>
    </source>
</evidence>
<keyword evidence="5 7" id="KW-0472">Membrane</keyword>
<dbReference type="PANTHER" id="PTHR12385">
    <property type="entry name" value="CHOLINE TRANSPORTER-LIKE (SLC FAMILY 44)"/>
    <property type="match status" value="1"/>
</dbReference>
<dbReference type="PANTHER" id="PTHR12385:SF14">
    <property type="entry name" value="CHOLINE TRANSPORTER-LIKE 2"/>
    <property type="match status" value="1"/>
</dbReference>
<evidence type="ECO:0000256" key="5">
    <source>
        <dbReference type="ARBA" id="ARBA00023136"/>
    </source>
</evidence>
<feature type="transmembrane region" description="Helical" evidence="7">
    <location>
        <begin position="592"/>
        <end position="616"/>
    </location>
</feature>
<feature type="transmembrane region" description="Helical" evidence="7">
    <location>
        <begin position="256"/>
        <end position="277"/>
    </location>
</feature>
<dbReference type="Pfam" id="PF04515">
    <property type="entry name" value="Choline_transpo"/>
    <property type="match status" value="1"/>
</dbReference>
<feature type="transmembrane region" description="Helical" evidence="7">
    <location>
        <begin position="350"/>
        <end position="378"/>
    </location>
</feature>
<organism evidence="8 9">
    <name type="scientific">Tritrichomonas musculus</name>
    <dbReference type="NCBI Taxonomy" id="1915356"/>
    <lineage>
        <taxon>Eukaryota</taxon>
        <taxon>Metamonada</taxon>
        <taxon>Parabasalia</taxon>
        <taxon>Tritrichomonadida</taxon>
        <taxon>Tritrichomonadidae</taxon>
        <taxon>Tritrichomonas</taxon>
    </lineage>
</organism>
<dbReference type="EMBL" id="JAPFFF010000014">
    <property type="protein sequence ID" value="KAK8870513.1"/>
    <property type="molecule type" value="Genomic_DNA"/>
</dbReference>
<proteinExistence type="inferred from homology"/>
<keyword evidence="3 7" id="KW-0812">Transmembrane</keyword>
<comment type="function">
    <text evidence="7">Choline transporter.</text>
</comment>